<dbReference type="InterPro" id="IPR000086">
    <property type="entry name" value="NUDIX_hydrolase_dom"/>
</dbReference>
<evidence type="ECO:0000313" key="7">
    <source>
        <dbReference type="Proteomes" id="UP001221566"/>
    </source>
</evidence>
<evidence type="ECO:0000256" key="3">
    <source>
        <dbReference type="ARBA" id="ARBA00022842"/>
    </source>
</evidence>
<dbReference type="EC" id="3.2.1.42" evidence="6"/>
<dbReference type="GO" id="GO:0047917">
    <property type="term" value="F:GDP-glucosidase activity"/>
    <property type="evidence" value="ECO:0007669"/>
    <property type="project" value="UniProtKB-EC"/>
</dbReference>
<dbReference type="Proteomes" id="UP001221566">
    <property type="component" value="Unassembled WGS sequence"/>
</dbReference>
<dbReference type="PROSITE" id="PS51462">
    <property type="entry name" value="NUDIX"/>
    <property type="match status" value="1"/>
</dbReference>
<sequence length="191" mass="20866">MAVFEKAGMGDRDGGAGMSFRSSAGVPTPIPPASRTEAPASALPFEAFLDVVRDAPLISIDLIVKNPANEVLLGLRRNEPAAGFWFVPGGRVLKNETLDAAFERLTQAELGITRPRQDALFYGVWEHFYGSNAGRVAGFGTHYVVLAYQLTLDAAMLCLPQAEQHQQYRWALPEVIAAQSGIHHHSRAYFK</sequence>
<dbReference type="EMBL" id="JAQQKY010000001">
    <property type="protein sequence ID" value="MDC7689654.1"/>
    <property type="molecule type" value="Genomic_DNA"/>
</dbReference>
<keyword evidence="6" id="KW-0326">Glycosidase</keyword>
<dbReference type="Gene3D" id="3.90.79.10">
    <property type="entry name" value="Nucleoside Triphosphate Pyrophosphohydrolase"/>
    <property type="match status" value="1"/>
</dbReference>
<evidence type="ECO:0000256" key="4">
    <source>
        <dbReference type="SAM" id="MobiDB-lite"/>
    </source>
</evidence>
<protein>
    <submittedName>
        <fullName evidence="6">GDP-mannose mannosyl hydrolase</fullName>
        <ecNumber evidence="6">3.2.1.42</ecNumber>
    </submittedName>
</protein>
<comment type="cofactor">
    <cofactor evidence="1">
        <name>Mg(2+)</name>
        <dbReference type="ChEBI" id="CHEBI:18420"/>
    </cofactor>
</comment>
<accession>A0ABT5I0M5</accession>
<comment type="caution">
    <text evidence="6">The sequence shown here is derived from an EMBL/GenBank/DDBJ whole genome shotgun (WGS) entry which is preliminary data.</text>
</comment>
<keyword evidence="7" id="KW-1185">Reference proteome</keyword>
<dbReference type="SUPFAM" id="SSF55811">
    <property type="entry name" value="Nudix"/>
    <property type="match status" value="1"/>
</dbReference>
<evidence type="ECO:0000313" key="6">
    <source>
        <dbReference type="EMBL" id="MDC7689654.1"/>
    </source>
</evidence>
<evidence type="ECO:0000256" key="2">
    <source>
        <dbReference type="ARBA" id="ARBA00022801"/>
    </source>
</evidence>
<dbReference type="NCBIfam" id="NF011963">
    <property type="entry name" value="PRK15434.1"/>
    <property type="match status" value="1"/>
</dbReference>
<keyword evidence="3" id="KW-0460">Magnesium</keyword>
<dbReference type="CDD" id="cd03430">
    <property type="entry name" value="NUDIX_GDPMH_NudD"/>
    <property type="match status" value="1"/>
</dbReference>
<feature type="region of interest" description="Disordered" evidence="4">
    <location>
        <begin position="1"/>
        <end position="37"/>
    </location>
</feature>
<evidence type="ECO:0000259" key="5">
    <source>
        <dbReference type="PROSITE" id="PS51462"/>
    </source>
</evidence>
<dbReference type="Pfam" id="PF00293">
    <property type="entry name" value="NUDIX"/>
    <property type="match status" value="1"/>
</dbReference>
<dbReference type="InterPro" id="IPR020084">
    <property type="entry name" value="NUDIX_hydrolase_CS"/>
</dbReference>
<organism evidence="6 7">
    <name type="scientific">Vogesella indigofera</name>
    <name type="common">Pseudomonas indigofera</name>
    <dbReference type="NCBI Taxonomy" id="45465"/>
    <lineage>
        <taxon>Bacteria</taxon>
        <taxon>Pseudomonadati</taxon>
        <taxon>Pseudomonadota</taxon>
        <taxon>Betaproteobacteria</taxon>
        <taxon>Neisseriales</taxon>
        <taxon>Chromobacteriaceae</taxon>
        <taxon>Vogesella</taxon>
    </lineage>
</organism>
<dbReference type="InterPro" id="IPR015797">
    <property type="entry name" value="NUDIX_hydrolase-like_dom_sf"/>
</dbReference>
<reference evidence="6 7" key="1">
    <citation type="submission" date="2023-01" db="EMBL/GenBank/DDBJ databases">
        <title>Novel species of the genus Vogesella isolated from rivers.</title>
        <authorList>
            <person name="Lu H."/>
        </authorList>
    </citation>
    <scope>NUCLEOTIDE SEQUENCE [LARGE SCALE GENOMIC DNA]</scope>
    <source>
        <strain evidence="6 7">SH7W</strain>
    </source>
</reference>
<proteinExistence type="predicted"/>
<dbReference type="RefSeq" id="WP_272802216.1">
    <property type="nucleotide sequence ID" value="NZ_JAQQKY010000001.1"/>
</dbReference>
<feature type="domain" description="Nudix hydrolase" evidence="5">
    <location>
        <begin position="53"/>
        <end position="191"/>
    </location>
</feature>
<gene>
    <name evidence="6" type="ORF">PQU93_02500</name>
</gene>
<name>A0ABT5I0M5_VOGIN</name>
<dbReference type="PANTHER" id="PTHR43046:SF12">
    <property type="entry name" value="GDP-MANNOSE MANNOSYL HYDROLASE"/>
    <property type="match status" value="1"/>
</dbReference>
<dbReference type="PANTHER" id="PTHR43046">
    <property type="entry name" value="GDP-MANNOSE MANNOSYL HYDROLASE"/>
    <property type="match status" value="1"/>
</dbReference>
<dbReference type="PROSITE" id="PS00893">
    <property type="entry name" value="NUDIX_BOX"/>
    <property type="match status" value="1"/>
</dbReference>
<keyword evidence="2 6" id="KW-0378">Hydrolase</keyword>
<evidence type="ECO:0000256" key="1">
    <source>
        <dbReference type="ARBA" id="ARBA00001946"/>
    </source>
</evidence>